<feature type="domain" description="NAD-dependent epimerase/dehydratase" evidence="2">
    <location>
        <begin position="3"/>
        <end position="267"/>
    </location>
</feature>
<keyword evidence="4" id="KW-1185">Reference proteome</keyword>
<accession>A0ABW5IV88</accession>
<dbReference type="SUPFAM" id="SSF51735">
    <property type="entry name" value="NAD(P)-binding Rossmann-fold domains"/>
    <property type="match status" value="1"/>
</dbReference>
<evidence type="ECO:0000313" key="4">
    <source>
        <dbReference type="Proteomes" id="UP001597468"/>
    </source>
</evidence>
<dbReference type="PRINTS" id="PR01713">
    <property type="entry name" value="NUCEPIMERASE"/>
</dbReference>
<dbReference type="Gene3D" id="3.90.25.10">
    <property type="entry name" value="UDP-galactose 4-epimerase, domain 1"/>
    <property type="match status" value="1"/>
</dbReference>
<evidence type="ECO:0000259" key="2">
    <source>
        <dbReference type="Pfam" id="PF01370"/>
    </source>
</evidence>
<reference evidence="4" key="1">
    <citation type="journal article" date="2019" name="Int. J. Syst. Evol. Microbiol.">
        <title>The Global Catalogue of Microorganisms (GCM) 10K type strain sequencing project: providing services to taxonomists for standard genome sequencing and annotation.</title>
        <authorList>
            <consortium name="The Broad Institute Genomics Platform"/>
            <consortium name="The Broad Institute Genome Sequencing Center for Infectious Disease"/>
            <person name="Wu L."/>
            <person name="Ma J."/>
        </authorList>
    </citation>
    <scope>NUCLEOTIDE SEQUENCE [LARGE SCALE GENOMIC DNA]</scope>
    <source>
        <strain evidence="4">KCTC 42585</strain>
    </source>
</reference>
<dbReference type="RefSeq" id="WP_380747799.1">
    <property type="nucleotide sequence ID" value="NZ_JBHULT010000005.1"/>
</dbReference>
<protein>
    <submittedName>
        <fullName evidence="3">NAD-dependent epimerase/dehydratase family protein</fullName>
    </submittedName>
</protein>
<dbReference type="Gene3D" id="3.40.50.720">
    <property type="entry name" value="NAD(P)-binding Rossmann-like Domain"/>
    <property type="match status" value="1"/>
</dbReference>
<proteinExistence type="predicted"/>
<dbReference type="EMBL" id="JBHULT010000005">
    <property type="protein sequence ID" value="MFD2516580.1"/>
    <property type="molecule type" value="Genomic_DNA"/>
</dbReference>
<sequence length="344" mass="39401">MKILVTGAAGFIGFHLSKNLIDSGHRVIGTDNINNYYDPQLKYGRLKELGISKEKAIQFNKICKSDQNENFEFIRLNLEDRENLPKLFKQYQFEKVVNLAAQAGVRYSIENPDAYIDSNLVGFANLLECCRNYDVKHLIYASSSSVYGQNKKVPFSTEDNVDQPISLYAATKKSNELMAYTYSHLYGFATTGLRFFTVYGPWGRPDMAMFLFTDAIINNKPIKVFNEGKMYRDFTYIDDIISGIDIVLKNVPKAEKETPAYKQYNIGNGAPQSLLVFISHIEKSVGKKAIKEYFPIQPGDVPQTWADTKELESLGYKSKIEIEKGVQKFVRWYKDYYKISNDKN</sequence>
<keyword evidence="1" id="KW-0520">NAD</keyword>
<organism evidence="3 4">
    <name type="scientific">Salinimicrobium flavum</name>
    <dbReference type="NCBI Taxonomy" id="1737065"/>
    <lineage>
        <taxon>Bacteria</taxon>
        <taxon>Pseudomonadati</taxon>
        <taxon>Bacteroidota</taxon>
        <taxon>Flavobacteriia</taxon>
        <taxon>Flavobacteriales</taxon>
        <taxon>Flavobacteriaceae</taxon>
        <taxon>Salinimicrobium</taxon>
    </lineage>
</organism>
<evidence type="ECO:0000256" key="1">
    <source>
        <dbReference type="ARBA" id="ARBA00023027"/>
    </source>
</evidence>
<evidence type="ECO:0000313" key="3">
    <source>
        <dbReference type="EMBL" id="MFD2516580.1"/>
    </source>
</evidence>
<dbReference type="Pfam" id="PF01370">
    <property type="entry name" value="Epimerase"/>
    <property type="match status" value="1"/>
</dbReference>
<dbReference type="InterPro" id="IPR036291">
    <property type="entry name" value="NAD(P)-bd_dom_sf"/>
</dbReference>
<dbReference type="PANTHER" id="PTHR43574">
    <property type="entry name" value="EPIMERASE-RELATED"/>
    <property type="match status" value="1"/>
</dbReference>
<dbReference type="InterPro" id="IPR001509">
    <property type="entry name" value="Epimerase_deHydtase"/>
</dbReference>
<dbReference type="Proteomes" id="UP001597468">
    <property type="component" value="Unassembled WGS sequence"/>
</dbReference>
<comment type="caution">
    <text evidence="3">The sequence shown here is derived from an EMBL/GenBank/DDBJ whole genome shotgun (WGS) entry which is preliminary data.</text>
</comment>
<gene>
    <name evidence="3" type="ORF">ACFSTG_01600</name>
</gene>
<name>A0ABW5IV88_9FLAO</name>